<proteinExistence type="predicted"/>
<sequence length="122" mass="13565">MERNVDTALKITTTLKSLLDNPAAQILTAIIPGDVDEVIRVKAIQGLNIAIEVLNLESTCKNADSLEAKLECFISEVRKRNPDLQDAIFHKVASIITRSLDDEQKAQNVYDLLVQARFSTNK</sequence>
<gene>
    <name evidence="1" type="ORF">F0L74_05940</name>
</gene>
<organism evidence="1 2">
    <name type="scientific">Chitinophaga agrisoli</name>
    <dbReference type="NCBI Taxonomy" id="2607653"/>
    <lineage>
        <taxon>Bacteria</taxon>
        <taxon>Pseudomonadati</taxon>
        <taxon>Bacteroidota</taxon>
        <taxon>Chitinophagia</taxon>
        <taxon>Chitinophagales</taxon>
        <taxon>Chitinophagaceae</taxon>
        <taxon>Chitinophaga</taxon>
    </lineage>
</organism>
<evidence type="ECO:0000313" key="2">
    <source>
        <dbReference type="Proteomes" id="UP000324611"/>
    </source>
</evidence>
<dbReference type="EMBL" id="VUOC01000001">
    <property type="protein sequence ID" value="KAA2245497.1"/>
    <property type="molecule type" value="Genomic_DNA"/>
</dbReference>
<keyword evidence="2" id="KW-1185">Reference proteome</keyword>
<protein>
    <submittedName>
        <fullName evidence="1">Uncharacterized protein</fullName>
    </submittedName>
</protein>
<reference evidence="1 2" key="2">
    <citation type="submission" date="2019-09" db="EMBL/GenBank/DDBJ databases">
        <authorList>
            <person name="Jin C."/>
        </authorList>
    </citation>
    <scope>NUCLEOTIDE SEQUENCE [LARGE SCALE GENOMIC DNA]</scope>
    <source>
        <strain evidence="1 2">BN140078</strain>
    </source>
</reference>
<evidence type="ECO:0000313" key="1">
    <source>
        <dbReference type="EMBL" id="KAA2245497.1"/>
    </source>
</evidence>
<name>A0A5B2W546_9BACT</name>
<dbReference type="Proteomes" id="UP000324611">
    <property type="component" value="Unassembled WGS sequence"/>
</dbReference>
<reference evidence="1 2" key="1">
    <citation type="submission" date="2019-09" db="EMBL/GenBank/DDBJ databases">
        <title>Chitinophaga ginsengihumi sp. nov., isolated from soil of ginseng rhizosphere.</title>
        <authorList>
            <person name="Lee J."/>
        </authorList>
    </citation>
    <scope>NUCLEOTIDE SEQUENCE [LARGE SCALE GENOMIC DNA]</scope>
    <source>
        <strain evidence="1 2">BN140078</strain>
    </source>
</reference>
<comment type="caution">
    <text evidence="1">The sequence shown here is derived from an EMBL/GenBank/DDBJ whole genome shotgun (WGS) entry which is preliminary data.</text>
</comment>
<dbReference type="RefSeq" id="WP_149836886.1">
    <property type="nucleotide sequence ID" value="NZ_VUOC01000001.1"/>
</dbReference>
<accession>A0A5B2W546</accession>
<dbReference type="AlphaFoldDB" id="A0A5B2W546"/>